<keyword evidence="1" id="KW-0805">Transcription regulation</keyword>
<keyword evidence="3" id="KW-0804">Transcription</keyword>
<organism evidence="6 7">
    <name type="scientific">Actinocatenispora thailandica</name>
    <dbReference type="NCBI Taxonomy" id="227318"/>
    <lineage>
        <taxon>Bacteria</taxon>
        <taxon>Bacillati</taxon>
        <taxon>Actinomycetota</taxon>
        <taxon>Actinomycetes</taxon>
        <taxon>Micromonosporales</taxon>
        <taxon>Micromonosporaceae</taxon>
        <taxon>Actinocatenispora</taxon>
    </lineage>
</organism>
<dbReference type="Gene3D" id="1.10.10.10">
    <property type="entry name" value="Winged helix-like DNA-binding domain superfamily/Winged helix DNA-binding domain"/>
    <property type="match status" value="1"/>
</dbReference>
<evidence type="ECO:0000256" key="1">
    <source>
        <dbReference type="ARBA" id="ARBA00023015"/>
    </source>
</evidence>
<evidence type="ECO:0000313" key="7">
    <source>
        <dbReference type="Proteomes" id="UP000611640"/>
    </source>
</evidence>
<dbReference type="Pfam" id="PF12840">
    <property type="entry name" value="HTH_20"/>
    <property type="match status" value="1"/>
</dbReference>
<gene>
    <name evidence="6" type="ORF">Athai_67680</name>
</gene>
<proteinExistence type="predicted"/>
<dbReference type="CDD" id="cd00090">
    <property type="entry name" value="HTH_ARSR"/>
    <property type="match status" value="1"/>
</dbReference>
<evidence type="ECO:0000256" key="4">
    <source>
        <dbReference type="SAM" id="MobiDB-lite"/>
    </source>
</evidence>
<evidence type="ECO:0000256" key="3">
    <source>
        <dbReference type="ARBA" id="ARBA00023163"/>
    </source>
</evidence>
<reference evidence="6 7" key="1">
    <citation type="submission" date="2020-08" db="EMBL/GenBank/DDBJ databases">
        <title>Whole genome shotgun sequence of Actinocatenispora thailandica NBRC 105041.</title>
        <authorList>
            <person name="Komaki H."/>
            <person name="Tamura T."/>
        </authorList>
    </citation>
    <scope>NUCLEOTIDE SEQUENCE [LARGE SCALE GENOMIC DNA]</scope>
    <source>
        <strain evidence="6 7">NBRC 105041</strain>
    </source>
</reference>
<dbReference type="GO" id="GO:0003700">
    <property type="term" value="F:DNA-binding transcription factor activity"/>
    <property type="evidence" value="ECO:0007669"/>
    <property type="project" value="InterPro"/>
</dbReference>
<keyword evidence="2" id="KW-0238">DNA-binding</keyword>
<dbReference type="InterPro" id="IPR051081">
    <property type="entry name" value="HTH_MetalResp_TranReg"/>
</dbReference>
<dbReference type="InterPro" id="IPR011991">
    <property type="entry name" value="ArsR-like_HTH"/>
</dbReference>
<dbReference type="PANTHER" id="PTHR33154">
    <property type="entry name" value="TRANSCRIPTIONAL REGULATOR, ARSR FAMILY"/>
    <property type="match status" value="1"/>
</dbReference>
<dbReference type="GO" id="GO:0003677">
    <property type="term" value="F:DNA binding"/>
    <property type="evidence" value="ECO:0007669"/>
    <property type="project" value="UniProtKB-KW"/>
</dbReference>
<dbReference type="Proteomes" id="UP000611640">
    <property type="component" value="Chromosome"/>
</dbReference>
<feature type="region of interest" description="Disordered" evidence="4">
    <location>
        <begin position="183"/>
        <end position="202"/>
    </location>
</feature>
<dbReference type="SUPFAM" id="SSF46785">
    <property type="entry name" value="Winged helix' DNA-binding domain"/>
    <property type="match status" value="1"/>
</dbReference>
<dbReference type="PANTHER" id="PTHR33154:SF33">
    <property type="entry name" value="TRANSCRIPTIONAL REPRESSOR SDPR"/>
    <property type="match status" value="1"/>
</dbReference>
<dbReference type="EMBL" id="AP023355">
    <property type="protein sequence ID" value="BCJ39265.1"/>
    <property type="molecule type" value="Genomic_DNA"/>
</dbReference>
<protein>
    <recommendedName>
        <fullName evidence="5">HTH arsR-type domain-containing protein</fullName>
    </recommendedName>
</protein>
<evidence type="ECO:0000313" key="6">
    <source>
        <dbReference type="EMBL" id="BCJ39265.1"/>
    </source>
</evidence>
<dbReference type="InterPro" id="IPR036390">
    <property type="entry name" value="WH_DNA-bd_sf"/>
</dbReference>
<dbReference type="SMART" id="SM00418">
    <property type="entry name" value="HTH_ARSR"/>
    <property type="match status" value="1"/>
</dbReference>
<keyword evidence="7" id="KW-1185">Reference proteome</keyword>
<sequence>MVERAARSARGRWHGVHRALADPLRIRLVEALWEQPRSARELAACLQLPADRLYYHLGQLEAAGLVEVADYRRLARGKVERVYAPAVAEPPGDTASPEEVVAFLGSALEATHADIAAAYRAKQGGQRREVFLHRGAARLDDRALAELRSRIEELTASVEDPDPATEPAAGAVWTRVVVTLVDLQDRPTDPRQGGESDDRTRS</sequence>
<dbReference type="InterPro" id="IPR001845">
    <property type="entry name" value="HTH_ArsR_DNA-bd_dom"/>
</dbReference>
<feature type="domain" description="HTH arsR-type" evidence="5">
    <location>
        <begin position="15"/>
        <end position="109"/>
    </location>
</feature>
<dbReference type="RefSeq" id="WP_203965167.1">
    <property type="nucleotide sequence ID" value="NZ_AP023355.1"/>
</dbReference>
<name>A0A7R7DWN4_9ACTN</name>
<evidence type="ECO:0000256" key="2">
    <source>
        <dbReference type="ARBA" id="ARBA00023125"/>
    </source>
</evidence>
<evidence type="ECO:0000259" key="5">
    <source>
        <dbReference type="SMART" id="SM00418"/>
    </source>
</evidence>
<dbReference type="AlphaFoldDB" id="A0A7R7DWN4"/>
<dbReference type="InterPro" id="IPR036388">
    <property type="entry name" value="WH-like_DNA-bd_sf"/>
</dbReference>
<dbReference type="KEGG" id="atl:Athai_67680"/>
<accession>A0A7R7DWN4</accession>